<sequence>MAEKMDAEMPVKSTSQYLHPEVENEAFLAAITATYFDGEITPESKAEYAPYFMLIRDGGEAAWTEETLATVEALRPSIDYYTKALPYMLLKLSPFAETNRSDLFGPLPPVEGSDLHRFQRALYRFQAQCEATRKSCFGRLRPRFYYEDLRSEIRPYSDIEENQSELVQDLLRSRMFEDTRDTLKPHDLTRTKRYFELINGIMCQGLQFMHQLEMEASYEQRERIIRRIESNDWELLAMMHWFIPYERSEEAECARHLLAAPTGGLRGGSRPCRRCERHEREDAAKREQPGASGEQEKTSDEAY</sequence>
<evidence type="ECO:0000313" key="2">
    <source>
        <dbReference type="EMBL" id="VUC35385.1"/>
    </source>
</evidence>
<feature type="compositionally biased region" description="Basic and acidic residues" evidence="1">
    <location>
        <begin position="273"/>
        <end position="303"/>
    </location>
</feature>
<gene>
    <name evidence="2" type="ORF">CLO192961_LOCUS411212</name>
</gene>
<protein>
    <submittedName>
        <fullName evidence="2">Uncharacterized protein</fullName>
    </submittedName>
</protein>
<reference evidence="2 3" key="1">
    <citation type="submission" date="2019-06" db="EMBL/GenBank/DDBJ databases">
        <authorList>
            <person name="Broberg M."/>
        </authorList>
    </citation>
    <scope>NUCLEOTIDE SEQUENCE [LARGE SCALE GENOMIC DNA]</scope>
</reference>
<organism evidence="2 3">
    <name type="scientific">Bionectria ochroleuca</name>
    <name type="common">Gliocladium roseum</name>
    <dbReference type="NCBI Taxonomy" id="29856"/>
    <lineage>
        <taxon>Eukaryota</taxon>
        <taxon>Fungi</taxon>
        <taxon>Dikarya</taxon>
        <taxon>Ascomycota</taxon>
        <taxon>Pezizomycotina</taxon>
        <taxon>Sordariomycetes</taxon>
        <taxon>Hypocreomycetidae</taxon>
        <taxon>Hypocreales</taxon>
        <taxon>Bionectriaceae</taxon>
        <taxon>Clonostachys</taxon>
    </lineage>
</organism>
<feature type="region of interest" description="Disordered" evidence="1">
    <location>
        <begin position="264"/>
        <end position="303"/>
    </location>
</feature>
<dbReference type="EMBL" id="CABFNS010000910">
    <property type="protein sequence ID" value="VUC35385.1"/>
    <property type="molecule type" value="Genomic_DNA"/>
</dbReference>
<proteinExistence type="predicted"/>
<evidence type="ECO:0000313" key="3">
    <source>
        <dbReference type="Proteomes" id="UP000766486"/>
    </source>
</evidence>
<comment type="caution">
    <text evidence="2">The sequence shown here is derived from an EMBL/GenBank/DDBJ whole genome shotgun (WGS) entry which is preliminary data.</text>
</comment>
<dbReference type="Proteomes" id="UP000766486">
    <property type="component" value="Unassembled WGS sequence"/>
</dbReference>
<accession>A0ABY6UZ19</accession>
<evidence type="ECO:0000256" key="1">
    <source>
        <dbReference type="SAM" id="MobiDB-lite"/>
    </source>
</evidence>
<name>A0ABY6UZ19_BIOOC</name>
<keyword evidence="3" id="KW-1185">Reference proteome</keyword>